<sequence>MSQFRGGRSRESTPGSGYGGSRWRHDSSDDEKYGNPRIQITRTNSYSDWSDAAKRVYRTISTHGGHRYTHEEALRLMLDEVGHRDDVTEADLIEKLTSVAEMEANVGALTDQDLSRTSALSGSVQDALDDQVDSDQRARDTQNETEESEFIEAASHAVAADDDSSWDHFTKLFRHRHVQSHFDSLLEYSLRKLQEQWRTILYGIFPLHQMQTLLFICLVQFISLQTILSALPIVVCYLSFMAMVYSTLHMFHSRHVTREREMWRRLLKVFGSAPGQESTVEPPPQASFYSWQSLEPYTNFFTALFVFVLSLGAAQKTLPNCMLLCGIAIFFAGLCFVALADRFDHLALVAMVLNLLSCLPMILAKMGVAFGRWRLWQPFFEFRLGFVRLAIGIPSLALLAVPLLYIVMALSFRKWEDIYKMAVPQLVCLLWSDVAMTLFLVGWWQFHMHTLLLTAGVLSLFLWPTSVGVAVVVGLVGAQLRASINLLNVLKASVTLLVLFLPFIVSKVAKIVRRRLGIKEMPVRKKTRTWIMLGVYVSMVLMAISFLYHGRFGFGPDADDTLTNMTWSRFEKHCSPLESNMVRRQIQCSELKGTAVNWKGTVQSVRVVKIDNSLETLLDYLPDSFGQALRCFYGNVTDVKNTAAIHTNECSLTGHNVYTFELEVSGPFGEQMISSSKGQVMLTAGNAFKEILDLLEEADVVRFIGYFDQYPVFRYPPKLRLLELECITCKQLMRTKMRKNMRITSGNDIGSGRLWARLFFAFKFLFNFIFAPVMRIPT</sequence>
<dbReference type="PANTHER" id="PTHR13098">
    <property type="entry name" value="WOLFRAMIN"/>
    <property type="match status" value="1"/>
</dbReference>
<dbReference type="PANTHER" id="PTHR13098:SF3">
    <property type="entry name" value="WOLFRAMIN"/>
    <property type="match status" value="1"/>
</dbReference>
<protein>
    <submittedName>
        <fullName evidence="6">Wolframin</fullName>
    </submittedName>
</protein>
<dbReference type="WBParaSite" id="PSAMB.scaffold194size67021.g3353.t1">
    <property type="protein sequence ID" value="PSAMB.scaffold194size67021.g3353.t1"/>
    <property type="gene ID" value="PSAMB.scaffold194size67021.g3353"/>
</dbReference>
<evidence type="ECO:0000256" key="1">
    <source>
        <dbReference type="SAM" id="MobiDB-lite"/>
    </source>
</evidence>
<dbReference type="GO" id="GO:0005789">
    <property type="term" value="C:endoplasmic reticulum membrane"/>
    <property type="evidence" value="ECO:0007669"/>
    <property type="project" value="TreeGrafter"/>
</dbReference>
<organism evidence="5 6">
    <name type="scientific">Plectus sambesii</name>
    <dbReference type="NCBI Taxonomy" id="2011161"/>
    <lineage>
        <taxon>Eukaryota</taxon>
        <taxon>Metazoa</taxon>
        <taxon>Ecdysozoa</taxon>
        <taxon>Nematoda</taxon>
        <taxon>Chromadorea</taxon>
        <taxon>Plectida</taxon>
        <taxon>Plectina</taxon>
        <taxon>Plectoidea</taxon>
        <taxon>Plectidae</taxon>
        <taxon>Plectus</taxon>
    </lineage>
</organism>
<dbReference type="Proteomes" id="UP000887566">
    <property type="component" value="Unplaced"/>
</dbReference>
<dbReference type="GO" id="GO:0030968">
    <property type="term" value="P:endoplasmic reticulum unfolded protein response"/>
    <property type="evidence" value="ECO:0007669"/>
    <property type="project" value="TreeGrafter"/>
</dbReference>
<dbReference type="InterPro" id="IPR045461">
    <property type="entry name" value="Wolframin_OB_fold"/>
</dbReference>
<reference evidence="6" key="1">
    <citation type="submission" date="2022-11" db="UniProtKB">
        <authorList>
            <consortium name="WormBaseParasite"/>
        </authorList>
    </citation>
    <scope>IDENTIFICATION</scope>
</reference>
<keyword evidence="2" id="KW-0812">Transmembrane</keyword>
<feature type="transmembrane region" description="Helical" evidence="2">
    <location>
        <begin position="213"/>
        <end position="240"/>
    </location>
</feature>
<feature type="transmembrane region" description="Helical" evidence="2">
    <location>
        <begin position="321"/>
        <end position="340"/>
    </location>
</feature>
<evidence type="ECO:0000256" key="2">
    <source>
        <dbReference type="SAM" id="Phobius"/>
    </source>
</evidence>
<feature type="transmembrane region" description="Helical" evidence="2">
    <location>
        <begin position="422"/>
        <end position="444"/>
    </location>
</feature>
<feature type="domain" description="Wolframin cysteine-rich" evidence="4">
    <location>
        <begin position="567"/>
        <end position="639"/>
    </location>
</feature>
<keyword evidence="5" id="KW-1185">Reference proteome</keyword>
<evidence type="ECO:0000259" key="3">
    <source>
        <dbReference type="Pfam" id="PF19913"/>
    </source>
</evidence>
<feature type="compositionally biased region" description="Basic and acidic residues" evidence="1">
    <location>
        <begin position="23"/>
        <end position="34"/>
    </location>
</feature>
<feature type="transmembrane region" description="Helical" evidence="2">
    <location>
        <begin position="385"/>
        <end position="410"/>
    </location>
</feature>
<dbReference type="AlphaFoldDB" id="A0A914VFS5"/>
<name>A0A914VFS5_9BILA</name>
<evidence type="ECO:0000259" key="4">
    <source>
        <dbReference type="Pfam" id="PF20053"/>
    </source>
</evidence>
<evidence type="ECO:0000313" key="5">
    <source>
        <dbReference type="Proteomes" id="UP000887566"/>
    </source>
</evidence>
<dbReference type="PRINTS" id="PR02060">
    <property type="entry name" value="WOLFFAMILY"/>
</dbReference>
<feature type="transmembrane region" description="Helical" evidence="2">
    <location>
        <begin position="530"/>
        <end position="548"/>
    </location>
</feature>
<dbReference type="InterPro" id="IPR026209">
    <property type="entry name" value="Wolframin_fam"/>
</dbReference>
<feature type="region of interest" description="Disordered" evidence="1">
    <location>
        <begin position="120"/>
        <end position="147"/>
    </location>
</feature>
<dbReference type="InterPro" id="IPR045400">
    <property type="entry name" value="Wolframin_Cys-rich"/>
</dbReference>
<keyword evidence="2" id="KW-1133">Transmembrane helix</keyword>
<evidence type="ECO:0000313" key="6">
    <source>
        <dbReference type="WBParaSite" id="PSAMB.scaffold194size67021.g3353.t1"/>
    </source>
</evidence>
<dbReference type="Pfam" id="PF19913">
    <property type="entry name" value="WCOB"/>
    <property type="match status" value="1"/>
</dbReference>
<feature type="transmembrane region" description="Helical" evidence="2">
    <location>
        <begin position="346"/>
        <end position="364"/>
    </location>
</feature>
<proteinExistence type="predicted"/>
<feature type="transmembrane region" description="Helical" evidence="2">
    <location>
        <begin position="489"/>
        <end position="509"/>
    </location>
</feature>
<feature type="region of interest" description="Disordered" evidence="1">
    <location>
        <begin position="1"/>
        <end position="39"/>
    </location>
</feature>
<dbReference type="Pfam" id="PF20053">
    <property type="entry name" value="WC-rich"/>
    <property type="match status" value="1"/>
</dbReference>
<accession>A0A914VFS5</accession>
<feature type="domain" description="Wolframin OB-fold" evidence="3">
    <location>
        <begin position="655"/>
        <end position="776"/>
    </location>
</feature>
<feature type="transmembrane region" description="Helical" evidence="2">
    <location>
        <begin position="451"/>
        <end position="477"/>
    </location>
</feature>
<dbReference type="GO" id="GO:0055074">
    <property type="term" value="P:calcium ion homeostasis"/>
    <property type="evidence" value="ECO:0007669"/>
    <property type="project" value="TreeGrafter"/>
</dbReference>
<keyword evidence="2" id="KW-0472">Membrane</keyword>